<evidence type="ECO:0000313" key="2">
    <source>
        <dbReference type="Proteomes" id="UP000244004"/>
    </source>
</evidence>
<reference evidence="1 2" key="1">
    <citation type="submission" date="2018-01" db="EMBL/GenBank/DDBJ databases">
        <title>Geographic spread and resistance mechanisms of dominant carbapenem-resistant Enterobacter cloacae complex clones ST171 and ST78.</title>
        <authorList>
            <person name="Gomez-Simmonds A."/>
            <person name="Annavajhala M.K."/>
            <person name="Wang Z."/>
            <person name="Macesic N."/>
            <person name="Hu Y."/>
            <person name="Giddins M.J."/>
            <person name="O'Malley A."/>
            <person name="Toussaint N.C."/>
            <person name="Whittier S."/>
            <person name="Torres V.J."/>
            <person name="Uhlemann A.-C."/>
        </authorList>
    </citation>
    <scope>NUCLEOTIDE SEQUENCE [LARGE SCALE GENOMIC DNA]</scope>
    <source>
        <strain evidence="1 2">78</strain>
    </source>
</reference>
<protein>
    <submittedName>
        <fullName evidence="1">Uncharacterized protein</fullName>
    </submittedName>
</protein>
<dbReference type="EMBL" id="PNXT01000001">
    <property type="protein sequence ID" value="PTX88842.1"/>
    <property type="molecule type" value="Genomic_DNA"/>
</dbReference>
<evidence type="ECO:0000313" key="1">
    <source>
        <dbReference type="EMBL" id="PTX88842.1"/>
    </source>
</evidence>
<dbReference type="Proteomes" id="UP000244004">
    <property type="component" value="Unassembled WGS sequence"/>
</dbReference>
<dbReference type="AlphaFoldDB" id="A0A3S0HW41"/>
<name>A0A3S0HW41_9ENTR</name>
<gene>
    <name evidence="1" type="ORF">C1O12_10780</name>
</gene>
<comment type="caution">
    <text evidence="1">The sequence shown here is derived from an EMBL/GenBank/DDBJ whole genome shotgun (WGS) entry which is preliminary data.</text>
</comment>
<accession>A0A3S0HW41</accession>
<dbReference type="RefSeq" id="WP_022648387.1">
    <property type="nucleotide sequence ID" value="NZ_AP025764.1"/>
</dbReference>
<proteinExistence type="predicted"/>
<sequence length="172" mass="20720">MNINKDDELLVIVKYEGRFYWFVAFKEMWGFDRVKWVEDFVKSGVEINLQDIHKERYDIPVVNEGNAQIFIDDLIKDGYSYEKDDIAEEFYNRLSQKTTWWDIYELMPDLFIDFDNKKLYSEYVESMHYQEYVSDGWHGELVDFCSNGSLPQDEMFWIKNETDHRSVLIAKG</sequence>
<organism evidence="1 2">
    <name type="scientific">Enterobacter hormaechei</name>
    <dbReference type="NCBI Taxonomy" id="158836"/>
    <lineage>
        <taxon>Bacteria</taxon>
        <taxon>Pseudomonadati</taxon>
        <taxon>Pseudomonadota</taxon>
        <taxon>Gammaproteobacteria</taxon>
        <taxon>Enterobacterales</taxon>
        <taxon>Enterobacteriaceae</taxon>
        <taxon>Enterobacter</taxon>
        <taxon>Enterobacter cloacae complex</taxon>
    </lineage>
</organism>
<dbReference type="GeneID" id="99706219"/>